<dbReference type="RefSeq" id="WP_094504456.1">
    <property type="nucleotide sequence ID" value="NZ_NGPH01000036.1"/>
</dbReference>
<evidence type="ECO:0000256" key="1">
    <source>
        <dbReference type="SAM" id="Coils"/>
    </source>
</evidence>
<name>A0A256VHU2_LIMRT</name>
<feature type="region of interest" description="Disordered" evidence="2">
    <location>
        <begin position="140"/>
        <end position="180"/>
    </location>
</feature>
<evidence type="ECO:0000313" key="4">
    <source>
        <dbReference type="Proteomes" id="UP000216122"/>
    </source>
</evidence>
<organism evidence="3 4">
    <name type="scientific">Limosilactobacillus reuteri</name>
    <name type="common">Lactobacillus reuteri</name>
    <dbReference type="NCBI Taxonomy" id="1598"/>
    <lineage>
        <taxon>Bacteria</taxon>
        <taxon>Bacillati</taxon>
        <taxon>Bacillota</taxon>
        <taxon>Bacilli</taxon>
        <taxon>Lactobacillales</taxon>
        <taxon>Lactobacillaceae</taxon>
        <taxon>Limosilactobacillus</taxon>
    </lineage>
</organism>
<sequence>MTEEKLYTISEIIKDAGIARSTFDKFAKANNLRPVKTEKRGKKFYSLKDKEFIVKHYISGKGKEEKEKFTNHKAEKHDEIVELLREQVQQLKQANEQLVHDNDILTDQLKAKDEQISAAHQLADQAQKLHLGLERQVKVLTGDADTPVVDGETSESDNSVSSDQKSAEEPTDAKKATHQSWWRNIFHG</sequence>
<dbReference type="Proteomes" id="UP000216122">
    <property type="component" value="Unassembled WGS sequence"/>
</dbReference>
<keyword evidence="1" id="KW-0175">Coiled coil</keyword>
<dbReference type="EMBL" id="NGQC01000045">
    <property type="protein sequence ID" value="OYT02780.1"/>
    <property type="molecule type" value="Genomic_DNA"/>
</dbReference>
<gene>
    <name evidence="3" type="ORF">CBG21_07650</name>
</gene>
<feature type="compositionally biased region" description="Basic and acidic residues" evidence="2">
    <location>
        <begin position="165"/>
        <end position="175"/>
    </location>
</feature>
<dbReference type="AlphaFoldDB" id="A0A256VHU2"/>
<accession>A0A256VHU2</accession>
<reference evidence="3 4" key="2">
    <citation type="submission" date="2017-09" db="EMBL/GenBank/DDBJ databases">
        <title>Tripartite evolution among Lactobacillus johnsonii, Lactobacillus taiwanensis, Lactobacillus reuteri and their rodent host.</title>
        <authorList>
            <person name="Wang T."/>
            <person name="Knowles S."/>
            <person name="Cheng C."/>
        </authorList>
    </citation>
    <scope>NUCLEOTIDE SEQUENCE [LARGE SCALE GENOMIC DNA]</scope>
    <source>
        <strain evidence="3 4">103v</strain>
    </source>
</reference>
<reference evidence="4" key="1">
    <citation type="submission" date="2017-05" db="EMBL/GenBank/DDBJ databases">
        <authorList>
            <person name="Lin X.B."/>
            <person name="Stothard P."/>
            <person name="Tasseva G."/>
            <person name="Walter J."/>
        </authorList>
    </citation>
    <scope>NUCLEOTIDE SEQUENCE [LARGE SCALE GENOMIC DNA]</scope>
    <source>
        <strain evidence="4">103v</strain>
    </source>
</reference>
<proteinExistence type="predicted"/>
<evidence type="ECO:0000256" key="2">
    <source>
        <dbReference type="SAM" id="MobiDB-lite"/>
    </source>
</evidence>
<protein>
    <submittedName>
        <fullName evidence="3">Transcriptional regulator</fullName>
    </submittedName>
</protein>
<comment type="caution">
    <text evidence="3">The sequence shown here is derived from an EMBL/GenBank/DDBJ whole genome shotgun (WGS) entry which is preliminary data.</text>
</comment>
<evidence type="ECO:0000313" key="3">
    <source>
        <dbReference type="EMBL" id="OYT02780.1"/>
    </source>
</evidence>
<feature type="coiled-coil region" evidence="1">
    <location>
        <begin position="74"/>
        <end position="108"/>
    </location>
</feature>